<proteinExistence type="predicted"/>
<evidence type="ECO:0000313" key="2">
    <source>
        <dbReference type="Proteomes" id="UP001139365"/>
    </source>
</evidence>
<accession>A0AAE3JZM6</accession>
<dbReference type="EMBL" id="JALEMU010000059">
    <property type="protein sequence ID" value="MCI5755386.1"/>
    <property type="molecule type" value="Genomic_DNA"/>
</dbReference>
<evidence type="ECO:0000313" key="1">
    <source>
        <dbReference type="EMBL" id="MCI5755386.1"/>
    </source>
</evidence>
<gene>
    <name evidence="1" type="ORF">MR241_03725</name>
</gene>
<name>A0AAE3JZM6_9BACT</name>
<dbReference type="AlphaFoldDB" id="A0AAE3JZM6"/>
<protein>
    <submittedName>
        <fullName evidence="1">Uncharacterized protein</fullName>
    </submittedName>
</protein>
<reference evidence="1 2" key="1">
    <citation type="submission" date="2022-03" db="EMBL/GenBank/DDBJ databases">
        <title>Metagenome-assembled genomes from swine fecal metagenomes.</title>
        <authorList>
            <person name="Holman D.B."/>
            <person name="Kommadath A."/>
        </authorList>
    </citation>
    <scope>NUCLEOTIDE SEQUENCE [LARGE SCALE GENOMIC DNA]</scope>
    <source>
        <strain evidence="1">SUG147</strain>
    </source>
</reference>
<sequence>MKGKQRCRILKQIRKEIADANGIDYVISECPHKGDCAGTCPKCESEVAYLERELEKRRQTGKKVAIAGIAAAAVISSAGCRKEGFRPGENGTGVSDGSLIPATSETGISTGEILQGGMIPPLQGDIAYPSCGRVEGIFSGSPHAEGAQVPNIGELMYSHPEIVREMLSGFRFDEVTEAWKQYVCDCFVENGAGFLYDGFEVHVYRNADGYVDIFEVITG</sequence>
<organism evidence="1 2">
    <name type="scientific">Candidatus Colimorpha enterica</name>
    <dbReference type="NCBI Taxonomy" id="3083063"/>
    <lineage>
        <taxon>Bacteria</taxon>
        <taxon>Pseudomonadati</taxon>
        <taxon>Bacteroidota</taxon>
        <taxon>Bacteroidia</taxon>
        <taxon>Bacteroidales</taxon>
        <taxon>Candidatus Colimorpha</taxon>
    </lineage>
</organism>
<dbReference type="Proteomes" id="UP001139365">
    <property type="component" value="Unassembled WGS sequence"/>
</dbReference>
<comment type="caution">
    <text evidence="1">The sequence shown here is derived from an EMBL/GenBank/DDBJ whole genome shotgun (WGS) entry which is preliminary data.</text>
</comment>